<dbReference type="PROSITE" id="PS50995">
    <property type="entry name" value="HTH_MARR_2"/>
    <property type="match status" value="1"/>
</dbReference>
<dbReference type="InterPro" id="IPR036388">
    <property type="entry name" value="WH-like_DNA-bd_sf"/>
</dbReference>
<reference evidence="3" key="1">
    <citation type="journal article" date="2019" name="Int. J. Syst. Evol. Microbiol.">
        <title>The Global Catalogue of Microorganisms (GCM) 10K type strain sequencing project: providing services to taxonomists for standard genome sequencing and annotation.</title>
        <authorList>
            <consortium name="The Broad Institute Genomics Platform"/>
            <consortium name="The Broad Institute Genome Sequencing Center for Infectious Disease"/>
            <person name="Wu L."/>
            <person name="Ma J."/>
        </authorList>
    </citation>
    <scope>NUCLEOTIDE SEQUENCE [LARGE SCALE GENOMIC DNA]</scope>
    <source>
        <strain evidence="3">CECT 7649</strain>
    </source>
</reference>
<keyword evidence="3" id="KW-1185">Reference proteome</keyword>
<organism evidence="2 3">
    <name type="scientific">Sphaerisporangium rhizosphaerae</name>
    <dbReference type="NCBI Taxonomy" id="2269375"/>
    <lineage>
        <taxon>Bacteria</taxon>
        <taxon>Bacillati</taxon>
        <taxon>Actinomycetota</taxon>
        <taxon>Actinomycetes</taxon>
        <taxon>Streptosporangiales</taxon>
        <taxon>Streptosporangiaceae</taxon>
        <taxon>Sphaerisporangium</taxon>
    </lineage>
</organism>
<dbReference type="Gene3D" id="1.10.10.10">
    <property type="entry name" value="Winged helix-like DNA-binding domain superfamily/Winged helix DNA-binding domain"/>
    <property type="match status" value="1"/>
</dbReference>
<proteinExistence type="predicted"/>
<dbReference type="SMART" id="SM00347">
    <property type="entry name" value="HTH_MARR"/>
    <property type="match status" value="1"/>
</dbReference>
<dbReference type="InterPro" id="IPR036390">
    <property type="entry name" value="WH_DNA-bd_sf"/>
</dbReference>
<dbReference type="InterPro" id="IPR039422">
    <property type="entry name" value="MarR/SlyA-like"/>
</dbReference>
<gene>
    <name evidence="2" type="ORF">ACFQSB_08875</name>
</gene>
<sequence>MDSSEVMRVNRALNKMSKLYRAAKARKLAALGLHPGQDVLLWLLVQERDGMTISELAARLGIEPPTATRSLARLESGGWFRREPVPTDRRQVRIVVTEAGHELVPAIERVWTELAEQTLGEASGEQREIVLSAIEDANDRLRGLVGGEDQAQAVLADE</sequence>
<dbReference type="PANTHER" id="PTHR33164">
    <property type="entry name" value="TRANSCRIPTIONAL REGULATOR, MARR FAMILY"/>
    <property type="match status" value="1"/>
</dbReference>
<evidence type="ECO:0000313" key="3">
    <source>
        <dbReference type="Proteomes" id="UP001596496"/>
    </source>
</evidence>
<dbReference type="PRINTS" id="PR00598">
    <property type="entry name" value="HTHMARR"/>
</dbReference>
<dbReference type="RefSeq" id="WP_354843040.1">
    <property type="nucleotide sequence ID" value="NZ_JBHTCG010000004.1"/>
</dbReference>
<feature type="domain" description="HTH marR-type" evidence="1">
    <location>
        <begin position="1"/>
        <end position="139"/>
    </location>
</feature>
<protein>
    <submittedName>
        <fullName evidence="2">MarR family winged helix-turn-helix transcriptional regulator</fullName>
    </submittedName>
</protein>
<evidence type="ECO:0000259" key="1">
    <source>
        <dbReference type="PROSITE" id="PS50995"/>
    </source>
</evidence>
<dbReference type="SUPFAM" id="SSF46785">
    <property type="entry name" value="Winged helix' DNA-binding domain"/>
    <property type="match status" value="1"/>
</dbReference>
<dbReference type="EMBL" id="JBHTCG010000004">
    <property type="protein sequence ID" value="MFC7382314.1"/>
    <property type="molecule type" value="Genomic_DNA"/>
</dbReference>
<dbReference type="InterPro" id="IPR000835">
    <property type="entry name" value="HTH_MarR-typ"/>
</dbReference>
<dbReference type="PANTHER" id="PTHR33164:SF43">
    <property type="entry name" value="HTH-TYPE TRANSCRIPTIONAL REPRESSOR YETL"/>
    <property type="match status" value="1"/>
</dbReference>
<name>A0ABW2NYQ8_9ACTN</name>
<evidence type="ECO:0000313" key="2">
    <source>
        <dbReference type="EMBL" id="MFC7382314.1"/>
    </source>
</evidence>
<dbReference type="Pfam" id="PF01047">
    <property type="entry name" value="MarR"/>
    <property type="match status" value="1"/>
</dbReference>
<dbReference type="Proteomes" id="UP001596496">
    <property type="component" value="Unassembled WGS sequence"/>
</dbReference>
<accession>A0ABW2NYQ8</accession>
<comment type="caution">
    <text evidence="2">The sequence shown here is derived from an EMBL/GenBank/DDBJ whole genome shotgun (WGS) entry which is preliminary data.</text>
</comment>